<sequence length="1095" mass="119617">MSSVSTTSWKVPCKACGTKLRISKPELIGKKARCPKCQAAVVITGPPKEPKPSAAAKSTRPPQSKSEAPAKPTAKQTRPTRKKSRPAPVESALDDLALGDLSLEQDYVDAPAPASVRSRRGAKRKSSAKSRKAKSAGGPPIAIIAGSAAALFLLVGGGVAAMMFLPGDPAGPAPIVSTDTPAVGNPAVENQVDSGQASEPTSPISLDSGDSATQAAETPVTTSPPIATGFNSFLNPDGTGAGIAPTQVATIEPVDNFGDSGAPTGLPTASPEPAAYQPSPPVKLASLETSTLEHFDGAVHSAKFNSEMRPFIETYCTDCHGDFIQEAKFRVDDIDGDLLGGPDRHRWSKILRRVADGEMPPPEGSRPSDKDRTEFVRWLREGLIAGETAELDREGRVATRRLNRVEYENTMRDLLGVQSELQSLLPEDGESHGFDSVADGLSISTVLMERYLEAADVALDAALPKVQPPSSSVQTTRWVDSKRFKQHLGKAFAQRGDYGIFFNRGGYPPKEIYDLNVPSDGKYRLTFNVYAHQPDGLSLAMDLYAGGFFNNQTSRTIGFFDVTGTQQNPGQIVVETDLKQGDRFQIDVYGTWTGRQFQNHVRKRKKKPNTFPGPGLAVGEITLEGPLDVQWPPDGYQKLYQGVPFAKVGEQQVRQGGKRVQVPVFGLQPRNAKADAGRLLADFVPKAFRRPVDSQTIQPYIQFVNSRLDQGYDFETAMKAGFKAVLASPQFLFLNLNPGESTQHDLASRLSYFLWSSMPDEELITLADQGRLADKSVLHDQVERMLGDPRSERFIQNFVGQWLDLREIEATMPDSKLYPEFDSLLQDSMVRESEAFFRELLAGNMSLLNVVDSDFVMLNERLAMLYDINGVRGYETLQRVSLPKNSVRGGVMTQASVLKVTANGTNTSPVLRGTWLLENVLGSPPPPPPPVVPAVEPDIRGATTIREQLAKHRADPACAGCHAKIDPPGFALENFDVMGRYRDRYRSLGQGDNVVDPKSKDRMPFKLGPAVNAQYQLQDGRKFRDVREYKELILSDPDQIARNMTEKLMTYAIARGPSHGDEPEIEHIIEKVKGKNYGLRTLIHEIVASPTFLDG</sequence>
<dbReference type="EMBL" id="CP036268">
    <property type="protein sequence ID" value="QDT39930.1"/>
    <property type="molecule type" value="Genomic_DNA"/>
</dbReference>
<dbReference type="Pfam" id="PF07631">
    <property type="entry name" value="PSD4"/>
    <property type="match status" value="1"/>
</dbReference>
<evidence type="ECO:0000259" key="4">
    <source>
        <dbReference type="Pfam" id="PF07626"/>
    </source>
</evidence>
<feature type="region of interest" description="Disordered" evidence="1">
    <location>
        <begin position="109"/>
        <end position="139"/>
    </location>
</feature>
<feature type="region of interest" description="Disordered" evidence="1">
    <location>
        <begin position="43"/>
        <end position="94"/>
    </location>
</feature>
<evidence type="ECO:0000259" key="5">
    <source>
        <dbReference type="Pfam" id="PF07627"/>
    </source>
</evidence>
<dbReference type="RefSeq" id="WP_145366036.1">
    <property type="nucleotide sequence ID" value="NZ_CP036268.1"/>
</dbReference>
<evidence type="ECO:0000313" key="10">
    <source>
        <dbReference type="Proteomes" id="UP000317318"/>
    </source>
</evidence>
<evidence type="ECO:0000256" key="2">
    <source>
        <dbReference type="SAM" id="Phobius"/>
    </source>
</evidence>
<dbReference type="InterPro" id="IPR011478">
    <property type="entry name" value="DUF1585"/>
</dbReference>
<name>A0A517R7R5_9PLAN</name>
<dbReference type="Pfam" id="PF07637">
    <property type="entry name" value="PSD5"/>
    <property type="match status" value="1"/>
</dbReference>
<evidence type="ECO:0000259" key="7">
    <source>
        <dbReference type="Pfam" id="PF07635"/>
    </source>
</evidence>
<accession>A0A517R7R5</accession>
<dbReference type="Pfam" id="PF07624">
    <property type="entry name" value="PSD2"/>
    <property type="match status" value="1"/>
</dbReference>
<dbReference type="AlphaFoldDB" id="A0A517R7R5"/>
<feature type="domain" description="DUF1587" evidence="4">
    <location>
        <begin position="400"/>
        <end position="463"/>
    </location>
</feature>
<feature type="transmembrane region" description="Helical" evidence="2">
    <location>
        <begin position="141"/>
        <end position="165"/>
    </location>
</feature>
<feature type="domain" description="DUF1595" evidence="8">
    <location>
        <begin position="678"/>
        <end position="734"/>
    </location>
</feature>
<feature type="compositionally biased region" description="Basic residues" evidence="1">
    <location>
        <begin position="117"/>
        <end position="134"/>
    </location>
</feature>
<dbReference type="Pfam" id="PF07627">
    <property type="entry name" value="PSCyt3"/>
    <property type="match status" value="1"/>
</dbReference>
<dbReference type="Proteomes" id="UP000317318">
    <property type="component" value="Chromosome"/>
</dbReference>
<feature type="domain" description="DUF1592" evidence="6">
    <location>
        <begin position="742"/>
        <end position="868"/>
    </location>
</feature>
<keyword evidence="2" id="KW-0812">Transmembrane</keyword>
<keyword evidence="2" id="KW-1133">Transmembrane helix</keyword>
<feature type="domain" description="Cytochrome C Planctomycete-type" evidence="7">
    <location>
        <begin position="316"/>
        <end position="363"/>
    </location>
</feature>
<evidence type="ECO:0000259" key="8">
    <source>
        <dbReference type="Pfam" id="PF07637"/>
    </source>
</evidence>
<keyword evidence="2" id="KW-0472">Membrane</keyword>
<feature type="domain" description="DUF1585" evidence="3">
    <location>
        <begin position="1019"/>
        <end position="1092"/>
    </location>
</feature>
<dbReference type="InterPro" id="IPR011429">
    <property type="entry name" value="Cyt_c_Planctomycete-type"/>
</dbReference>
<evidence type="ECO:0000259" key="3">
    <source>
        <dbReference type="Pfam" id="PF07624"/>
    </source>
</evidence>
<feature type="domain" description="DUF1588" evidence="5">
    <location>
        <begin position="888"/>
        <end position="984"/>
    </location>
</feature>
<gene>
    <name evidence="9" type="ORF">Pan189_43420</name>
</gene>
<protein>
    <recommendedName>
        <fullName evidence="11">Planctomycete cytochrome C</fullName>
    </recommendedName>
</protein>
<organism evidence="9 10">
    <name type="scientific">Stratiformator vulcanicus</name>
    <dbReference type="NCBI Taxonomy" id="2527980"/>
    <lineage>
        <taxon>Bacteria</taxon>
        <taxon>Pseudomonadati</taxon>
        <taxon>Planctomycetota</taxon>
        <taxon>Planctomycetia</taxon>
        <taxon>Planctomycetales</taxon>
        <taxon>Planctomycetaceae</taxon>
        <taxon>Stratiformator</taxon>
    </lineage>
</organism>
<reference evidence="9 10" key="1">
    <citation type="submission" date="2019-02" db="EMBL/GenBank/DDBJ databases">
        <title>Deep-cultivation of Planctomycetes and their phenomic and genomic characterization uncovers novel biology.</title>
        <authorList>
            <person name="Wiegand S."/>
            <person name="Jogler M."/>
            <person name="Boedeker C."/>
            <person name="Pinto D."/>
            <person name="Vollmers J."/>
            <person name="Rivas-Marin E."/>
            <person name="Kohn T."/>
            <person name="Peeters S.H."/>
            <person name="Heuer A."/>
            <person name="Rast P."/>
            <person name="Oberbeckmann S."/>
            <person name="Bunk B."/>
            <person name="Jeske O."/>
            <person name="Meyerdierks A."/>
            <person name="Storesund J.E."/>
            <person name="Kallscheuer N."/>
            <person name="Luecker S."/>
            <person name="Lage O.M."/>
            <person name="Pohl T."/>
            <person name="Merkel B.J."/>
            <person name="Hornburger P."/>
            <person name="Mueller R.-W."/>
            <person name="Bruemmer F."/>
            <person name="Labrenz M."/>
            <person name="Spormann A.M."/>
            <person name="Op den Camp H."/>
            <person name="Overmann J."/>
            <person name="Amann R."/>
            <person name="Jetten M.S.M."/>
            <person name="Mascher T."/>
            <person name="Medema M.H."/>
            <person name="Devos D.P."/>
            <person name="Kaster A.-K."/>
            <person name="Ovreas L."/>
            <person name="Rohde M."/>
            <person name="Galperin M.Y."/>
            <person name="Jogler C."/>
        </authorList>
    </citation>
    <scope>NUCLEOTIDE SEQUENCE [LARGE SCALE GENOMIC DNA]</scope>
    <source>
        <strain evidence="9 10">Pan189</strain>
    </source>
</reference>
<evidence type="ECO:0008006" key="11">
    <source>
        <dbReference type="Google" id="ProtNLM"/>
    </source>
</evidence>
<dbReference type="KEGG" id="svp:Pan189_43420"/>
<dbReference type="InterPro" id="IPR013039">
    <property type="entry name" value="DUF1588"/>
</dbReference>
<proteinExistence type="predicted"/>
<dbReference type="InterPro" id="IPR013042">
    <property type="entry name" value="DUF1592"/>
</dbReference>
<dbReference type="Pfam" id="PF07626">
    <property type="entry name" value="PSD3"/>
    <property type="match status" value="1"/>
</dbReference>
<evidence type="ECO:0000259" key="6">
    <source>
        <dbReference type="Pfam" id="PF07631"/>
    </source>
</evidence>
<dbReference type="InterPro" id="IPR013043">
    <property type="entry name" value="DUF1595"/>
</dbReference>
<dbReference type="Pfam" id="PF07635">
    <property type="entry name" value="PSCyt1"/>
    <property type="match status" value="1"/>
</dbReference>
<feature type="compositionally biased region" description="Polar residues" evidence="1">
    <location>
        <begin position="191"/>
        <end position="226"/>
    </location>
</feature>
<feature type="region of interest" description="Disordered" evidence="1">
    <location>
        <begin position="179"/>
        <end position="226"/>
    </location>
</feature>
<evidence type="ECO:0000256" key="1">
    <source>
        <dbReference type="SAM" id="MobiDB-lite"/>
    </source>
</evidence>
<keyword evidence="10" id="KW-1185">Reference proteome</keyword>
<dbReference type="OrthoDB" id="175242at2"/>
<dbReference type="InterPro" id="IPR013036">
    <property type="entry name" value="DUF1587"/>
</dbReference>
<evidence type="ECO:0000313" key="9">
    <source>
        <dbReference type="EMBL" id="QDT39930.1"/>
    </source>
</evidence>